<name>A0A6A6ZY85_9PLEO</name>
<proteinExistence type="predicted"/>
<accession>A0A6A6ZY85</accession>
<dbReference type="Pfam" id="PF26639">
    <property type="entry name" value="Het-6_barrel"/>
    <property type="match status" value="1"/>
</dbReference>
<evidence type="ECO:0000313" key="3">
    <source>
        <dbReference type="Proteomes" id="UP000799424"/>
    </source>
</evidence>
<keyword evidence="3" id="KW-1185">Reference proteome</keyword>
<reference evidence="2" key="1">
    <citation type="journal article" date="2020" name="Stud. Mycol.">
        <title>101 Dothideomycetes genomes: a test case for predicting lifestyles and emergence of pathogens.</title>
        <authorList>
            <person name="Haridas S."/>
            <person name="Albert R."/>
            <person name="Binder M."/>
            <person name="Bloem J."/>
            <person name="Labutti K."/>
            <person name="Salamov A."/>
            <person name="Andreopoulos B."/>
            <person name="Baker S."/>
            <person name="Barry K."/>
            <person name="Bills G."/>
            <person name="Bluhm B."/>
            <person name="Cannon C."/>
            <person name="Castanera R."/>
            <person name="Culley D."/>
            <person name="Daum C."/>
            <person name="Ezra D."/>
            <person name="Gonzalez J."/>
            <person name="Henrissat B."/>
            <person name="Kuo A."/>
            <person name="Liang C."/>
            <person name="Lipzen A."/>
            <person name="Lutzoni F."/>
            <person name="Magnuson J."/>
            <person name="Mondo S."/>
            <person name="Nolan M."/>
            <person name="Ohm R."/>
            <person name="Pangilinan J."/>
            <person name="Park H.-J."/>
            <person name="Ramirez L."/>
            <person name="Alfaro M."/>
            <person name="Sun H."/>
            <person name="Tritt A."/>
            <person name="Yoshinaga Y."/>
            <person name="Zwiers L.-H."/>
            <person name="Turgeon B."/>
            <person name="Goodwin S."/>
            <person name="Spatafora J."/>
            <person name="Crous P."/>
            <person name="Grigoriev I."/>
        </authorList>
    </citation>
    <scope>NUCLEOTIDE SEQUENCE</scope>
    <source>
        <strain evidence="2">CBS 113818</strain>
    </source>
</reference>
<dbReference type="PANTHER" id="PTHR24148">
    <property type="entry name" value="ANKYRIN REPEAT DOMAIN-CONTAINING PROTEIN 39 HOMOLOG-RELATED"/>
    <property type="match status" value="1"/>
</dbReference>
<gene>
    <name evidence="2" type="ORF">CC86DRAFT_38046</name>
</gene>
<evidence type="ECO:0000259" key="1">
    <source>
        <dbReference type="Pfam" id="PF06985"/>
    </source>
</evidence>
<feature type="domain" description="Heterokaryon incompatibility" evidence="1">
    <location>
        <begin position="55"/>
        <end position="231"/>
    </location>
</feature>
<dbReference type="PANTHER" id="PTHR24148:SF64">
    <property type="entry name" value="HETEROKARYON INCOMPATIBILITY DOMAIN-CONTAINING PROTEIN"/>
    <property type="match status" value="1"/>
</dbReference>
<dbReference type="InterPro" id="IPR010730">
    <property type="entry name" value="HET"/>
</dbReference>
<dbReference type="Proteomes" id="UP000799424">
    <property type="component" value="Unassembled WGS sequence"/>
</dbReference>
<dbReference type="OrthoDB" id="3548654at2759"/>
<protein>
    <submittedName>
        <fullName evidence="2">HET-domain-containing protein</fullName>
    </submittedName>
</protein>
<organism evidence="2 3">
    <name type="scientific">Ophiobolus disseminans</name>
    <dbReference type="NCBI Taxonomy" id="1469910"/>
    <lineage>
        <taxon>Eukaryota</taxon>
        <taxon>Fungi</taxon>
        <taxon>Dikarya</taxon>
        <taxon>Ascomycota</taxon>
        <taxon>Pezizomycotina</taxon>
        <taxon>Dothideomycetes</taxon>
        <taxon>Pleosporomycetidae</taxon>
        <taxon>Pleosporales</taxon>
        <taxon>Pleosporineae</taxon>
        <taxon>Phaeosphaeriaceae</taxon>
        <taxon>Ophiobolus</taxon>
    </lineage>
</organism>
<dbReference type="AlphaFoldDB" id="A0A6A6ZY85"/>
<evidence type="ECO:0000313" key="2">
    <source>
        <dbReference type="EMBL" id="KAF2826022.1"/>
    </source>
</evidence>
<sequence>MEGPSVTDTHGVVYETLPSSTSIRVLQIESVASQDDAMLSCTLHMVDLANPALNFNALSYTWGDPFYRSWYEKAPGIQDQGARIDCNGTKMNITLNLHAALQIIAQRQSTRADSSDHVDYLWVDSLCINQLDVEERNSQVRLMAQIYSKALLVISWLGPADEDSNVAITFIERLMPDGDWPIVAAFKFAEGILSFEERSSGQTLSISVDHLRKLARFVARRYFFRCWVIQEIVLARQLCILCGPSEVQIKSLHYIAYFMQTLRKQLNLAQPVAEALTLAIKPLRGVAHEQAIDTICSWRQTRVQQDAGLNYFQGLLRLTRSTGCFDPRDKVYGMLGMMDLMTPYNMGISPDYNKGVDEVYSEAIRLWINMSHGITILSWVTNKPARRFPSFPTWIGEFEMNANQQELAPDTDMYNATSGSCAARVDLKRGSDFRILTLRGGIMDHIVELAQPWDWHGRAVGYDPIWASLTRKLPVGYWTGQTRGEALIHTFVAGAINGTPIGSMKVKQSDSSSMSLEEFKKRVRRDTCFALVRQLHRICFYTPTLSTSTAYINAARPILDDMDALATSDDSNYLPSRFEIQDLEKYTCECAFTFSDPESNTEAPSANAACPYITELERDTAHSSGIIPHAPNVPDAEGWDSLFPNAMNQKMYMRRVARTGKGYLALVPDSAEVGDAMWLLKGGSVPFVLRQASAQNDEKTLRTWEVVGEAYVHGAMNGEIWEQLSEHDLEDVHLV</sequence>
<dbReference type="EMBL" id="MU006227">
    <property type="protein sequence ID" value="KAF2826022.1"/>
    <property type="molecule type" value="Genomic_DNA"/>
</dbReference>
<dbReference type="InterPro" id="IPR052895">
    <property type="entry name" value="HetReg/Transcr_Mod"/>
</dbReference>
<dbReference type="Pfam" id="PF06985">
    <property type="entry name" value="HET"/>
    <property type="match status" value="1"/>
</dbReference>